<evidence type="ECO:0008006" key="5">
    <source>
        <dbReference type="Google" id="ProtNLM"/>
    </source>
</evidence>
<organism evidence="3 4">
    <name type="scientific">Lysinibacillus sphaericus OT4b.31</name>
    <dbReference type="NCBI Taxonomy" id="1285586"/>
    <lineage>
        <taxon>Bacteria</taxon>
        <taxon>Bacillati</taxon>
        <taxon>Bacillota</taxon>
        <taxon>Bacilli</taxon>
        <taxon>Bacillales</taxon>
        <taxon>Bacillaceae</taxon>
        <taxon>Lysinibacillus</taxon>
    </lineage>
</organism>
<name>R7ZCD2_LYSSH</name>
<dbReference type="PANTHER" id="PTHR43833">
    <property type="entry name" value="POTASSIUM CHANNEL PROTEIN 2-RELATED-RELATED"/>
    <property type="match status" value="1"/>
</dbReference>
<dbReference type="HOGENOM" id="CLU_046525_3_2_9"/>
<dbReference type="Pfam" id="PF02254">
    <property type="entry name" value="TrkA_N"/>
    <property type="match status" value="1"/>
</dbReference>
<dbReference type="Gene3D" id="3.30.70.1450">
    <property type="entry name" value="Regulator of K+ conductance, C-terminal domain"/>
    <property type="match status" value="1"/>
</dbReference>
<dbReference type="AlphaFoldDB" id="R7ZCD2"/>
<comment type="caution">
    <text evidence="3">The sequence shown here is derived from an EMBL/GenBank/DDBJ whole genome shotgun (WGS) entry which is preliminary data.</text>
</comment>
<dbReference type="Pfam" id="PF02080">
    <property type="entry name" value="TrkA_C"/>
    <property type="match status" value="1"/>
</dbReference>
<protein>
    <recommendedName>
        <fullName evidence="5">Potassium uptake protein</fullName>
    </recommendedName>
</protein>
<accession>R7ZCD2</accession>
<dbReference type="PROSITE" id="PS51201">
    <property type="entry name" value="RCK_N"/>
    <property type="match status" value="1"/>
</dbReference>
<dbReference type="InterPro" id="IPR036291">
    <property type="entry name" value="NAD(P)-bd_dom_sf"/>
</dbReference>
<sequence length="229" mass="25386">MVNYMQGALTIMTIKQYAVIGLGRFGTSVARRLHEAGQEVLGIDVNEERVEDAEFFVTHAVVADTTEEKALTSIGITNFDCVIVAIGNDMQSSILTVSLLKELGIKKVIAKALGKRHGQVLDKVGADWIIYPERDMGERVANQLLSPNMLNYIELSKEYSVEEIMIPSKMAGRNLRDLDIRAKYNVSVIAIVRKGTIIISPSPEQIIEEEDLLVMIGHRSDLALFANIE</sequence>
<evidence type="ECO:0000259" key="1">
    <source>
        <dbReference type="PROSITE" id="PS51201"/>
    </source>
</evidence>
<dbReference type="Proteomes" id="UP000013911">
    <property type="component" value="Unassembled WGS sequence"/>
</dbReference>
<dbReference type="InterPro" id="IPR006037">
    <property type="entry name" value="RCK_C"/>
</dbReference>
<dbReference type="EMBL" id="AQPX01000021">
    <property type="protein sequence ID" value="EON71787.1"/>
    <property type="molecule type" value="Genomic_DNA"/>
</dbReference>
<dbReference type="GO" id="GO:0008324">
    <property type="term" value="F:monoatomic cation transmembrane transporter activity"/>
    <property type="evidence" value="ECO:0007669"/>
    <property type="project" value="InterPro"/>
</dbReference>
<gene>
    <name evidence="3" type="ORF">H131_14928</name>
</gene>
<dbReference type="InterPro" id="IPR003148">
    <property type="entry name" value="RCK_N"/>
</dbReference>
<feature type="domain" description="RCK C-terminal" evidence="2">
    <location>
        <begin position="147"/>
        <end position="229"/>
    </location>
</feature>
<evidence type="ECO:0000313" key="3">
    <source>
        <dbReference type="EMBL" id="EON71787.1"/>
    </source>
</evidence>
<evidence type="ECO:0000313" key="4">
    <source>
        <dbReference type="Proteomes" id="UP000013911"/>
    </source>
</evidence>
<dbReference type="InterPro" id="IPR036721">
    <property type="entry name" value="RCK_C_sf"/>
</dbReference>
<feature type="domain" description="RCK N-terminal" evidence="1">
    <location>
        <begin position="14"/>
        <end position="130"/>
    </location>
</feature>
<dbReference type="SUPFAM" id="SSF116726">
    <property type="entry name" value="TrkA C-terminal domain-like"/>
    <property type="match status" value="1"/>
</dbReference>
<dbReference type="PROSITE" id="PS51202">
    <property type="entry name" value="RCK_C"/>
    <property type="match status" value="1"/>
</dbReference>
<dbReference type="Gene3D" id="3.40.50.720">
    <property type="entry name" value="NAD(P)-binding Rossmann-like Domain"/>
    <property type="match status" value="1"/>
</dbReference>
<dbReference type="SUPFAM" id="SSF51735">
    <property type="entry name" value="NAD(P)-binding Rossmann-fold domains"/>
    <property type="match status" value="1"/>
</dbReference>
<dbReference type="GO" id="GO:0006813">
    <property type="term" value="P:potassium ion transport"/>
    <property type="evidence" value="ECO:0007669"/>
    <property type="project" value="InterPro"/>
</dbReference>
<evidence type="ECO:0000259" key="2">
    <source>
        <dbReference type="PROSITE" id="PS51202"/>
    </source>
</evidence>
<dbReference type="eggNOG" id="COG0569">
    <property type="taxonomic scope" value="Bacteria"/>
</dbReference>
<dbReference type="InterPro" id="IPR050721">
    <property type="entry name" value="Trk_Ktr_HKT_K-transport"/>
</dbReference>
<dbReference type="PANTHER" id="PTHR43833:SF7">
    <property type="entry name" value="KTR SYSTEM POTASSIUM UPTAKE PROTEIN C"/>
    <property type="match status" value="1"/>
</dbReference>
<dbReference type="PATRIC" id="fig|1285586.5.peg.3055"/>
<proteinExistence type="predicted"/>
<reference evidence="3 4" key="1">
    <citation type="submission" date="2013-04" db="EMBL/GenBank/DDBJ databases">
        <title>Draft genome of the heavy metal tolerant bacterium Lysinibacillus sphaericus strain OT4b.31.</title>
        <authorList>
            <person name="Pena-Montenegro T.D."/>
            <person name="Dussan J."/>
        </authorList>
    </citation>
    <scope>NUCLEOTIDE SEQUENCE [LARGE SCALE GENOMIC DNA]</scope>
    <source>
        <strain evidence="3 4">OT4b.31</strain>
    </source>
</reference>